<evidence type="ECO:0000256" key="9">
    <source>
        <dbReference type="ARBA" id="ARBA00049339"/>
    </source>
</evidence>
<dbReference type="Pfam" id="PF03485">
    <property type="entry name" value="Arg_tRNA_synt_N"/>
    <property type="match status" value="1"/>
</dbReference>
<keyword evidence="14" id="KW-1185">Reference proteome</keyword>
<dbReference type="Pfam" id="PF00750">
    <property type="entry name" value="tRNA-synt_1d"/>
    <property type="match status" value="1"/>
</dbReference>
<name>A0A0B6WYB5_9BACT</name>
<dbReference type="SUPFAM" id="SSF52374">
    <property type="entry name" value="Nucleotidylyl transferase"/>
    <property type="match status" value="1"/>
</dbReference>
<dbReference type="PRINTS" id="PR01038">
    <property type="entry name" value="TRNASYNTHARG"/>
</dbReference>
<comment type="similarity">
    <text evidence="1 10">Belongs to the class-I aminoacyl-tRNA synthetase family.</text>
</comment>
<evidence type="ECO:0000256" key="8">
    <source>
        <dbReference type="ARBA" id="ARBA00033033"/>
    </source>
</evidence>
<feature type="domain" description="Arginyl tRNA synthetase N-terminal" evidence="12">
    <location>
        <begin position="12"/>
        <end position="100"/>
    </location>
</feature>
<keyword evidence="4 10" id="KW-0547">Nucleotide-binding</keyword>
<dbReference type="GO" id="GO:0005524">
    <property type="term" value="F:ATP binding"/>
    <property type="evidence" value="ECO:0007669"/>
    <property type="project" value="UniProtKB-KW"/>
</dbReference>
<dbReference type="Gene3D" id="3.40.50.620">
    <property type="entry name" value="HUPs"/>
    <property type="match status" value="1"/>
</dbReference>
<evidence type="ECO:0000256" key="5">
    <source>
        <dbReference type="ARBA" id="ARBA00022840"/>
    </source>
</evidence>
<dbReference type="SUPFAM" id="SSF47323">
    <property type="entry name" value="Anticodon-binding domain of a subclass of class I aminoacyl-tRNA synthetases"/>
    <property type="match status" value="1"/>
</dbReference>
<evidence type="ECO:0000256" key="4">
    <source>
        <dbReference type="ARBA" id="ARBA00022741"/>
    </source>
</evidence>
<feature type="domain" description="DALR anticodon binding" evidence="11">
    <location>
        <begin position="552"/>
        <end position="687"/>
    </location>
</feature>
<sequence>MNTRSTLLNLHAQLRERVRQAAQEQFNIALEQIPLEVPPRVELGDVAFPIAFELAKRIRQATGSSRAPRQIADILRPALETVEGVERVEVAGAGYLNVFFDRARLLAELFSEKRSSTRPAAEPEARPKRIVEHTNINPNKAAHIGHLRNAVLGDAFVRILRAAGERVEVQNYIDNTGVQVADTVVGFIHLEGMALSDVRALDQSLPVDRPFDYYCWDLYARVGLFYRNGDPDGPEDPEKLRLRAEVLHAIEKGDNEIAELADYVSMRIVECHLKTMERLGIRYDVLPRESEILHLHFWERAFERLKAAGVIRYETEGRNAGCWVMPTDLHLGTEEHEADKILVRSNGTVTYAGKDIAYQLWKLGLLGLDFYYKPFRTYPDGHRVWVTTSDAREHDPAAPKFGGGTIVYNVIDSRQSYTQEVVKRAVAALAPEVGADASVHLAYEMVALSPAACEELGIELSEEDRARPFVEMSGRKGLGVKADDLIDQLEAGALGEVEARHADLTEEEKRAVAHEIAVGALRYFLLKWTRNSVIAFDFKEALSFDGETGPYCQYAAVRAGSIFRKLDPEVRERAATMIEDALRNGETADLLRRVFASESGDELWTLVMLAARLEEVIAQAATAAEPAHLAKYAFQLAKAFNLFYHRHRIIGEEDAVKQAVLIAIADLVRRRLTEALNTLGISVPERM</sequence>
<keyword evidence="3 10" id="KW-0436">Ligase</keyword>
<dbReference type="InterPro" id="IPR001278">
    <property type="entry name" value="Arg-tRNA-ligase"/>
</dbReference>
<dbReference type="InterPro" id="IPR036695">
    <property type="entry name" value="Arg-tRNA-synth_N_sf"/>
</dbReference>
<evidence type="ECO:0000256" key="3">
    <source>
        <dbReference type="ARBA" id="ARBA00022598"/>
    </source>
</evidence>
<dbReference type="EMBL" id="CBXV010000004">
    <property type="protein sequence ID" value="CDM65299.1"/>
    <property type="molecule type" value="Genomic_DNA"/>
</dbReference>
<reference evidence="13 14" key="2">
    <citation type="submission" date="2015-01" db="EMBL/GenBank/DDBJ databases">
        <title>Complete genome sequence of Pyrinomonas methylaliphatogenes type strain K22T.</title>
        <authorList>
            <person name="Lee K.C.Y."/>
            <person name="Power J.F."/>
            <person name="Dunfield P.F."/>
            <person name="Morgan X.C."/>
            <person name="Huttenhower C."/>
            <person name="Stott M.B."/>
        </authorList>
    </citation>
    <scope>NUCLEOTIDE SEQUENCE [LARGE SCALE GENOMIC DNA]</scope>
    <source>
        <strain evidence="13 14">K22</strain>
    </source>
</reference>
<dbReference type="InterPro" id="IPR035684">
    <property type="entry name" value="ArgRS_core"/>
</dbReference>
<keyword evidence="5 10" id="KW-0067">ATP-binding</keyword>
<dbReference type="InterPro" id="IPR009080">
    <property type="entry name" value="tRNAsynth_Ia_anticodon-bd"/>
</dbReference>
<evidence type="ECO:0000259" key="11">
    <source>
        <dbReference type="SMART" id="SM00836"/>
    </source>
</evidence>
<evidence type="ECO:0000256" key="1">
    <source>
        <dbReference type="ARBA" id="ARBA00005594"/>
    </source>
</evidence>
<dbReference type="GO" id="GO:0006420">
    <property type="term" value="P:arginyl-tRNA aminoacylation"/>
    <property type="evidence" value="ECO:0007669"/>
    <property type="project" value="InterPro"/>
</dbReference>
<dbReference type="Gene3D" id="1.10.730.10">
    <property type="entry name" value="Isoleucyl-tRNA Synthetase, Domain 1"/>
    <property type="match status" value="1"/>
</dbReference>
<comment type="catalytic activity">
    <reaction evidence="9">
        <text>tRNA(Arg) + L-arginine + ATP = L-arginyl-tRNA(Arg) + AMP + diphosphate</text>
        <dbReference type="Rhea" id="RHEA:20301"/>
        <dbReference type="Rhea" id="RHEA-COMP:9658"/>
        <dbReference type="Rhea" id="RHEA-COMP:9673"/>
        <dbReference type="ChEBI" id="CHEBI:30616"/>
        <dbReference type="ChEBI" id="CHEBI:32682"/>
        <dbReference type="ChEBI" id="CHEBI:33019"/>
        <dbReference type="ChEBI" id="CHEBI:78442"/>
        <dbReference type="ChEBI" id="CHEBI:78513"/>
        <dbReference type="ChEBI" id="CHEBI:456215"/>
        <dbReference type="EC" id="6.1.1.19"/>
    </reaction>
</comment>
<evidence type="ECO:0000313" key="13">
    <source>
        <dbReference type="EMBL" id="CDM65299.1"/>
    </source>
</evidence>
<keyword evidence="7 10" id="KW-0030">Aminoacyl-tRNA synthetase</keyword>
<dbReference type="Proteomes" id="UP000031518">
    <property type="component" value="Unassembled WGS sequence"/>
</dbReference>
<dbReference type="RefSeq" id="WP_041975299.1">
    <property type="nucleotide sequence ID" value="NZ_CBXV010000004.1"/>
</dbReference>
<keyword evidence="6 10" id="KW-0648">Protein biosynthesis</keyword>
<organism evidence="13 14">
    <name type="scientific">Pyrinomonas methylaliphatogenes</name>
    <dbReference type="NCBI Taxonomy" id="454194"/>
    <lineage>
        <taxon>Bacteria</taxon>
        <taxon>Pseudomonadati</taxon>
        <taxon>Acidobacteriota</taxon>
        <taxon>Blastocatellia</taxon>
        <taxon>Blastocatellales</taxon>
        <taxon>Pyrinomonadaceae</taxon>
        <taxon>Pyrinomonas</taxon>
    </lineage>
</organism>
<dbReference type="OrthoDB" id="9805987at2"/>
<dbReference type="GO" id="GO:0005737">
    <property type="term" value="C:cytoplasm"/>
    <property type="evidence" value="ECO:0007669"/>
    <property type="project" value="InterPro"/>
</dbReference>
<dbReference type="SMART" id="SM01016">
    <property type="entry name" value="Arg_tRNA_synt_N"/>
    <property type="match status" value="1"/>
</dbReference>
<dbReference type="EC" id="6.1.1.19" evidence="2"/>
<dbReference type="PANTHER" id="PTHR11956">
    <property type="entry name" value="ARGINYL-TRNA SYNTHETASE"/>
    <property type="match status" value="1"/>
</dbReference>
<reference evidence="13 14" key="1">
    <citation type="submission" date="2013-12" db="EMBL/GenBank/DDBJ databases">
        <authorList>
            <person name="Stott M."/>
        </authorList>
    </citation>
    <scope>NUCLEOTIDE SEQUENCE [LARGE SCALE GENOMIC DNA]</scope>
    <source>
        <strain evidence="13 14">K22</strain>
    </source>
</reference>
<dbReference type="Pfam" id="PF05746">
    <property type="entry name" value="DALR_1"/>
    <property type="match status" value="1"/>
</dbReference>
<dbReference type="Gene3D" id="3.30.1360.70">
    <property type="entry name" value="Arginyl tRNA synthetase N-terminal domain"/>
    <property type="match status" value="1"/>
</dbReference>
<dbReference type="InterPro" id="IPR014729">
    <property type="entry name" value="Rossmann-like_a/b/a_fold"/>
</dbReference>
<dbReference type="AlphaFoldDB" id="A0A0B6WYB5"/>
<dbReference type="SUPFAM" id="SSF55190">
    <property type="entry name" value="Arginyl-tRNA synthetase (ArgRS), N-terminal 'additional' domain"/>
    <property type="match status" value="1"/>
</dbReference>
<protein>
    <recommendedName>
        <fullName evidence="2">arginine--tRNA ligase</fullName>
        <ecNumber evidence="2">6.1.1.19</ecNumber>
    </recommendedName>
    <alternativeName>
        <fullName evidence="8">Arginyl-tRNA synthetase</fullName>
    </alternativeName>
</protein>
<dbReference type="GO" id="GO:0004814">
    <property type="term" value="F:arginine-tRNA ligase activity"/>
    <property type="evidence" value="ECO:0007669"/>
    <property type="project" value="UniProtKB-EC"/>
</dbReference>
<dbReference type="STRING" id="454194.PYK22_01297"/>
<evidence type="ECO:0000313" key="14">
    <source>
        <dbReference type="Proteomes" id="UP000031518"/>
    </source>
</evidence>
<dbReference type="PANTHER" id="PTHR11956:SF5">
    <property type="entry name" value="ARGININE--TRNA LIGASE, CYTOPLASMIC"/>
    <property type="match status" value="1"/>
</dbReference>
<dbReference type="InterPro" id="IPR005148">
    <property type="entry name" value="Arg-tRNA-synth_N"/>
</dbReference>
<proteinExistence type="inferred from homology"/>
<evidence type="ECO:0000256" key="6">
    <source>
        <dbReference type="ARBA" id="ARBA00022917"/>
    </source>
</evidence>
<accession>A0A0B6WYB5</accession>
<gene>
    <name evidence="13" type="ORF">PYK22_01297</name>
</gene>
<evidence type="ECO:0000259" key="12">
    <source>
        <dbReference type="SMART" id="SM01016"/>
    </source>
</evidence>
<dbReference type="InterPro" id="IPR008909">
    <property type="entry name" value="DALR_anticod-bd"/>
</dbReference>
<evidence type="ECO:0000256" key="7">
    <source>
        <dbReference type="ARBA" id="ARBA00023146"/>
    </source>
</evidence>
<evidence type="ECO:0000256" key="10">
    <source>
        <dbReference type="RuleBase" id="RU363038"/>
    </source>
</evidence>
<evidence type="ECO:0000256" key="2">
    <source>
        <dbReference type="ARBA" id="ARBA00012837"/>
    </source>
</evidence>
<dbReference type="SMART" id="SM00836">
    <property type="entry name" value="DALR_1"/>
    <property type="match status" value="1"/>
</dbReference>